<feature type="compositionally biased region" description="Basic and acidic residues" evidence="1">
    <location>
        <begin position="48"/>
        <end position="61"/>
    </location>
</feature>
<dbReference type="GO" id="GO:0003824">
    <property type="term" value="F:catalytic activity"/>
    <property type="evidence" value="ECO:0007669"/>
    <property type="project" value="InterPro"/>
</dbReference>
<name>A0A369T929_9PROT</name>
<dbReference type="InterPro" id="IPR052353">
    <property type="entry name" value="Benzoxazolinone_Detox_Enz"/>
</dbReference>
<dbReference type="SUPFAM" id="SSF50800">
    <property type="entry name" value="PK beta-barrel domain-like"/>
    <property type="match status" value="1"/>
</dbReference>
<sequence>MIQVRVDHVLTGRTIPFGPNGEPSGIDKQCADGPVSLMPDGLAGDAQGDTKHHGGPEKAVHHYPRDHYPLWRAEYPQLAPRLSAPGAFGENISTEGVGEADVCVGDVFRLGTALVQVSQGRQPCWRLNVRFEAPKMARWVQQSGRTGWYYRVLEAGEVVAGDFLRLSERPCPEWPLSRIVDVLYRDTLNREALAAMSALPELAESWRTLAARRLERHAVEDWSRRVSTPGG</sequence>
<dbReference type="Pfam" id="PF03475">
    <property type="entry name" value="YiiM_3-alpha"/>
    <property type="match status" value="1"/>
</dbReference>
<dbReference type="InterPro" id="IPR005163">
    <property type="entry name" value="Tri_helical_YiiM-like"/>
</dbReference>
<dbReference type="GO" id="GO:0030170">
    <property type="term" value="F:pyridoxal phosphate binding"/>
    <property type="evidence" value="ECO:0007669"/>
    <property type="project" value="InterPro"/>
</dbReference>
<keyword evidence="4" id="KW-1185">Reference proteome</keyword>
<feature type="region of interest" description="Disordered" evidence="1">
    <location>
        <begin position="31"/>
        <end position="61"/>
    </location>
</feature>
<feature type="domain" description="MOSC" evidence="2">
    <location>
        <begin position="27"/>
        <end position="167"/>
    </location>
</feature>
<accession>A0A369T929</accession>
<dbReference type="PROSITE" id="PS51340">
    <property type="entry name" value="MOSC"/>
    <property type="match status" value="1"/>
</dbReference>
<evidence type="ECO:0000259" key="2">
    <source>
        <dbReference type="PROSITE" id="PS51340"/>
    </source>
</evidence>
<reference evidence="3 4" key="1">
    <citation type="submission" date="2018-07" db="EMBL/GenBank/DDBJ databases">
        <title>Venubactetium sediminum gen. nov., sp. nov., isolated from a marine solar saltern.</title>
        <authorList>
            <person name="Wang S."/>
        </authorList>
    </citation>
    <scope>NUCLEOTIDE SEQUENCE [LARGE SCALE GENOMIC DNA]</scope>
    <source>
        <strain evidence="3 4">WD2A32</strain>
    </source>
</reference>
<evidence type="ECO:0000256" key="1">
    <source>
        <dbReference type="SAM" id="MobiDB-lite"/>
    </source>
</evidence>
<dbReference type="Pfam" id="PF03473">
    <property type="entry name" value="MOSC"/>
    <property type="match status" value="1"/>
</dbReference>
<dbReference type="PANTHER" id="PTHR30212:SF2">
    <property type="entry name" value="PROTEIN YIIM"/>
    <property type="match status" value="1"/>
</dbReference>
<dbReference type="EMBL" id="QPMH01000009">
    <property type="protein sequence ID" value="RDD61800.1"/>
    <property type="molecule type" value="Genomic_DNA"/>
</dbReference>
<gene>
    <name evidence="3" type="ORF">DRB17_11455</name>
</gene>
<evidence type="ECO:0000313" key="3">
    <source>
        <dbReference type="EMBL" id="RDD61800.1"/>
    </source>
</evidence>
<dbReference type="AlphaFoldDB" id="A0A369T929"/>
<dbReference type="InterPro" id="IPR005302">
    <property type="entry name" value="MoCF_Sase_C"/>
</dbReference>
<dbReference type="Gene3D" id="2.40.33.20">
    <property type="entry name" value="PK beta-barrel domain-like"/>
    <property type="match status" value="1"/>
</dbReference>
<dbReference type="InterPro" id="IPR011037">
    <property type="entry name" value="Pyrv_Knase-like_insert_dom_sf"/>
</dbReference>
<dbReference type="Proteomes" id="UP000253941">
    <property type="component" value="Unassembled WGS sequence"/>
</dbReference>
<comment type="caution">
    <text evidence="3">The sequence shown here is derived from an EMBL/GenBank/DDBJ whole genome shotgun (WGS) entry which is preliminary data.</text>
</comment>
<dbReference type="GO" id="GO:0030151">
    <property type="term" value="F:molybdenum ion binding"/>
    <property type="evidence" value="ECO:0007669"/>
    <property type="project" value="InterPro"/>
</dbReference>
<dbReference type="PANTHER" id="PTHR30212">
    <property type="entry name" value="PROTEIN YIIM"/>
    <property type="match status" value="1"/>
</dbReference>
<proteinExistence type="predicted"/>
<protein>
    <submittedName>
        <fullName evidence="3">MOSC domain-containing protein</fullName>
    </submittedName>
</protein>
<organism evidence="3 4">
    <name type="scientific">Ferruginivarius sediminum</name>
    <dbReference type="NCBI Taxonomy" id="2661937"/>
    <lineage>
        <taxon>Bacteria</taxon>
        <taxon>Pseudomonadati</taxon>
        <taxon>Pseudomonadota</taxon>
        <taxon>Alphaproteobacteria</taxon>
        <taxon>Rhodospirillales</taxon>
        <taxon>Rhodospirillaceae</taxon>
        <taxon>Ferruginivarius</taxon>
    </lineage>
</organism>
<evidence type="ECO:0000313" key="4">
    <source>
        <dbReference type="Proteomes" id="UP000253941"/>
    </source>
</evidence>